<keyword evidence="1" id="KW-0472">Membrane</keyword>
<feature type="transmembrane region" description="Helical" evidence="1">
    <location>
        <begin position="76"/>
        <end position="94"/>
    </location>
</feature>
<proteinExistence type="predicted"/>
<reference evidence="2 3" key="1">
    <citation type="submission" date="2019-03" db="EMBL/GenBank/DDBJ databases">
        <title>Sequencing 23 genomes of Wallemia ichthyophaga.</title>
        <authorList>
            <person name="Gostincar C."/>
        </authorList>
    </citation>
    <scope>NUCLEOTIDE SEQUENCE [LARGE SCALE GENOMIC DNA]</scope>
    <source>
        <strain evidence="2 3">EXF-6200</strain>
    </source>
</reference>
<feature type="transmembrane region" description="Helical" evidence="1">
    <location>
        <begin position="167"/>
        <end position="190"/>
    </location>
</feature>
<evidence type="ECO:0000313" key="2">
    <source>
        <dbReference type="EMBL" id="TIB31508.1"/>
    </source>
</evidence>
<accession>A0A4T0INR4</accession>
<keyword evidence="1" id="KW-1133">Transmembrane helix</keyword>
<protein>
    <submittedName>
        <fullName evidence="2">Uncharacterized protein</fullName>
    </submittedName>
</protein>
<sequence>MPINFLFFPPLYCPVGIYRLLSDSHVRSPIYSLCRKGLATGLITASVYVLVTYPIQNRLLSIYLSLFYSTPSSHRFSTLMLVSTQFTAILQFFINKRIAQSRRLAYSLTIQSRAKENAFWGKYVEEFNLNTPAGRSLQNEALKQTKTRKSGWSGLVEGRKRSKALALLIKLLLLPVDVIPLVGIVIGATLRSVALTRRLLKPYFAAKNMSKYQREVFIQQRSFELRSFGFAAALLERTPFVGLLFSISTPIAAAMMAVDFEKRQNSLRCVHDADKPPWGSVHVGRAIPQKKTT</sequence>
<dbReference type="EMBL" id="SPOI01000228">
    <property type="protein sequence ID" value="TIB31508.1"/>
    <property type="molecule type" value="Genomic_DNA"/>
</dbReference>
<dbReference type="AlphaFoldDB" id="A0A4T0INR4"/>
<organism evidence="2 3">
    <name type="scientific">Wallemia ichthyophaga</name>
    <dbReference type="NCBI Taxonomy" id="245174"/>
    <lineage>
        <taxon>Eukaryota</taxon>
        <taxon>Fungi</taxon>
        <taxon>Dikarya</taxon>
        <taxon>Basidiomycota</taxon>
        <taxon>Wallemiomycotina</taxon>
        <taxon>Wallemiomycetes</taxon>
        <taxon>Wallemiales</taxon>
        <taxon>Wallemiaceae</taxon>
        <taxon>Wallemia</taxon>
    </lineage>
</organism>
<gene>
    <name evidence="2" type="ORF">E3P86_03316</name>
</gene>
<evidence type="ECO:0000313" key="3">
    <source>
        <dbReference type="Proteomes" id="UP000310689"/>
    </source>
</evidence>
<comment type="caution">
    <text evidence="2">The sequence shown here is derived from an EMBL/GenBank/DDBJ whole genome shotgun (WGS) entry which is preliminary data.</text>
</comment>
<dbReference type="PANTHER" id="PTHR34292">
    <property type="entry name" value="OUTER SPORE WALL PROTEIN LDS1"/>
    <property type="match status" value="1"/>
</dbReference>
<evidence type="ECO:0000256" key="1">
    <source>
        <dbReference type="SAM" id="Phobius"/>
    </source>
</evidence>
<dbReference type="Proteomes" id="UP000310689">
    <property type="component" value="Unassembled WGS sequence"/>
</dbReference>
<dbReference type="InterPro" id="IPR052786">
    <property type="entry name" value="Spore_wall_assembly"/>
</dbReference>
<feature type="transmembrane region" description="Helical" evidence="1">
    <location>
        <begin position="37"/>
        <end position="56"/>
    </location>
</feature>
<dbReference type="PANTHER" id="PTHR34292:SF2">
    <property type="entry name" value="OUTER SPORE WALL PROTEIN LDS1"/>
    <property type="match status" value="1"/>
</dbReference>
<feature type="transmembrane region" description="Helical" evidence="1">
    <location>
        <begin position="240"/>
        <end position="258"/>
    </location>
</feature>
<keyword evidence="1" id="KW-0812">Transmembrane</keyword>
<name>A0A4T0INR4_WALIC</name>